<protein>
    <recommendedName>
        <fullName evidence="3">DUF2971 domain-containing protein</fullName>
    </recommendedName>
</protein>
<name>A0ABR8PU02_9CLOT</name>
<dbReference type="Pfam" id="PF10899">
    <property type="entry name" value="AbiGi"/>
    <property type="match status" value="1"/>
</dbReference>
<reference evidence="1 2" key="1">
    <citation type="submission" date="2020-08" db="EMBL/GenBank/DDBJ databases">
        <title>A Genomic Blueprint of the Chicken Gut Microbiome.</title>
        <authorList>
            <person name="Gilroy R."/>
            <person name="Ravi A."/>
            <person name="Getino M."/>
            <person name="Pursley I."/>
            <person name="Horton D.L."/>
            <person name="Alikhan N.-F."/>
            <person name="Baker D."/>
            <person name="Gharbi K."/>
            <person name="Hall N."/>
            <person name="Watson M."/>
            <person name="Adriaenssens E.M."/>
            <person name="Foster-Nyarko E."/>
            <person name="Jarju S."/>
            <person name="Secka A."/>
            <person name="Antonio M."/>
            <person name="Oren A."/>
            <person name="Chaudhuri R."/>
            <person name="La Ragione R.M."/>
            <person name="Hildebrand F."/>
            <person name="Pallen M.J."/>
        </authorList>
    </citation>
    <scope>NUCLEOTIDE SEQUENCE [LARGE SCALE GENOMIC DNA]</scope>
    <source>
        <strain evidence="1 2">Sa3CVN1</strain>
    </source>
</reference>
<dbReference type="RefSeq" id="WP_185966768.1">
    <property type="nucleotide sequence ID" value="NZ_JACSRA010000013.1"/>
</dbReference>
<dbReference type="InterPro" id="IPR021223">
    <property type="entry name" value="AbiGi"/>
</dbReference>
<gene>
    <name evidence="1" type="ORF">H9661_09765</name>
</gene>
<sequence>MGKKYLSANTLFHFTNNIDNIINILKNEFSPRYCMEKFEFIGSNNLEIAIPMVCFCDIQLAQIVNHIENYGGYGIGLSKEWGVSNGINPVAYSIKGSVATEAISKVGVDMRILKNSGEITDEILTGLSQSIDLLSHFIFFMKPYEGQAWNKKSFDGSHTRFYDEREWRYIPDLNCIKSNKIRWFLNKDEYLNEDFRRDNNIRMSEISKLSFNPDDIKYIVVNSEDEILKLCKEIDNIKGDNYSQNKLNILKTRIISKEQILSDF</sequence>
<dbReference type="Proteomes" id="UP000627781">
    <property type="component" value="Unassembled WGS sequence"/>
</dbReference>
<evidence type="ECO:0000313" key="1">
    <source>
        <dbReference type="EMBL" id="MBD7911642.1"/>
    </source>
</evidence>
<evidence type="ECO:0000313" key="2">
    <source>
        <dbReference type="Proteomes" id="UP000627781"/>
    </source>
</evidence>
<proteinExistence type="predicted"/>
<organism evidence="1 2">
    <name type="scientific">Clostridium cibarium</name>
    <dbReference type="NCBI Taxonomy" id="2762247"/>
    <lineage>
        <taxon>Bacteria</taxon>
        <taxon>Bacillati</taxon>
        <taxon>Bacillota</taxon>
        <taxon>Clostridia</taxon>
        <taxon>Eubacteriales</taxon>
        <taxon>Clostridiaceae</taxon>
        <taxon>Clostridium</taxon>
    </lineage>
</organism>
<evidence type="ECO:0008006" key="3">
    <source>
        <dbReference type="Google" id="ProtNLM"/>
    </source>
</evidence>
<dbReference type="EMBL" id="JACSRA010000013">
    <property type="protein sequence ID" value="MBD7911642.1"/>
    <property type="molecule type" value="Genomic_DNA"/>
</dbReference>
<keyword evidence="2" id="KW-1185">Reference proteome</keyword>
<comment type="caution">
    <text evidence="1">The sequence shown here is derived from an EMBL/GenBank/DDBJ whole genome shotgun (WGS) entry which is preliminary data.</text>
</comment>
<accession>A0ABR8PU02</accession>